<evidence type="ECO:0000256" key="5">
    <source>
        <dbReference type="ARBA" id="ARBA00054626"/>
    </source>
</evidence>
<reference evidence="9 10" key="1">
    <citation type="submission" date="2019-06" db="EMBL/GenBank/DDBJ databases">
        <title>Sorghum-associated microbial communities from plants grown in Nebraska, USA.</title>
        <authorList>
            <person name="Schachtman D."/>
        </authorList>
    </citation>
    <scope>NUCLEOTIDE SEQUENCE [LARGE SCALE GENOMIC DNA]</scope>
    <source>
        <strain evidence="9 10">1225</strain>
    </source>
</reference>
<dbReference type="EMBL" id="VIWP01000002">
    <property type="protein sequence ID" value="TWF57053.1"/>
    <property type="molecule type" value="Genomic_DNA"/>
</dbReference>
<evidence type="ECO:0000256" key="1">
    <source>
        <dbReference type="ARBA" id="ARBA00009437"/>
    </source>
</evidence>
<dbReference type="PANTHER" id="PTHR30537">
    <property type="entry name" value="HTH-TYPE TRANSCRIPTIONAL REGULATOR"/>
    <property type="match status" value="1"/>
</dbReference>
<dbReference type="RefSeq" id="WP_145635249.1">
    <property type="nucleotide sequence ID" value="NZ_VIWP01000002.1"/>
</dbReference>
<dbReference type="InterPro" id="IPR036390">
    <property type="entry name" value="WH_DNA-bd_sf"/>
</dbReference>
<dbReference type="OrthoDB" id="9813056at2"/>
<comment type="function">
    <text evidence="5">Transcriptional regulator of the ttuABCDE tartrate utilization operon.</text>
</comment>
<dbReference type="SUPFAM" id="SSF46785">
    <property type="entry name" value="Winged helix' DNA-binding domain"/>
    <property type="match status" value="1"/>
</dbReference>
<evidence type="ECO:0000256" key="7">
    <source>
        <dbReference type="ARBA" id="ARBA00083243"/>
    </source>
</evidence>
<dbReference type="CDD" id="cd08422">
    <property type="entry name" value="PBP2_CrgA_like"/>
    <property type="match status" value="1"/>
</dbReference>
<dbReference type="GO" id="GO:0003677">
    <property type="term" value="F:DNA binding"/>
    <property type="evidence" value="ECO:0007669"/>
    <property type="project" value="UniProtKB-KW"/>
</dbReference>
<name>A0A561R398_9HYPH</name>
<dbReference type="Pfam" id="PF03466">
    <property type="entry name" value="LysR_substrate"/>
    <property type="match status" value="1"/>
</dbReference>
<dbReference type="SUPFAM" id="SSF53850">
    <property type="entry name" value="Periplasmic binding protein-like II"/>
    <property type="match status" value="1"/>
</dbReference>
<evidence type="ECO:0000256" key="3">
    <source>
        <dbReference type="ARBA" id="ARBA00023125"/>
    </source>
</evidence>
<dbReference type="Gene3D" id="1.10.10.10">
    <property type="entry name" value="Winged helix-like DNA-binding domain superfamily/Winged helix DNA-binding domain"/>
    <property type="match status" value="1"/>
</dbReference>
<dbReference type="InterPro" id="IPR058163">
    <property type="entry name" value="LysR-type_TF_proteobact-type"/>
</dbReference>
<evidence type="ECO:0000313" key="9">
    <source>
        <dbReference type="EMBL" id="TWF57053.1"/>
    </source>
</evidence>
<evidence type="ECO:0000256" key="4">
    <source>
        <dbReference type="ARBA" id="ARBA00023163"/>
    </source>
</evidence>
<dbReference type="InterPro" id="IPR000847">
    <property type="entry name" value="LysR_HTH_N"/>
</dbReference>
<proteinExistence type="inferred from homology"/>
<comment type="similarity">
    <text evidence="1">Belongs to the LysR transcriptional regulatory family.</text>
</comment>
<dbReference type="PRINTS" id="PR00039">
    <property type="entry name" value="HTHLYSR"/>
</dbReference>
<feature type="domain" description="HTH lysR-type" evidence="8">
    <location>
        <begin position="13"/>
        <end position="63"/>
    </location>
</feature>
<dbReference type="Proteomes" id="UP000320653">
    <property type="component" value="Unassembled WGS sequence"/>
</dbReference>
<accession>A0A561R398</accession>
<gene>
    <name evidence="9" type="ORF">FHW37_102693</name>
</gene>
<evidence type="ECO:0000256" key="6">
    <source>
        <dbReference type="ARBA" id="ARBA00067332"/>
    </source>
</evidence>
<keyword evidence="2" id="KW-0805">Transcription regulation</keyword>
<dbReference type="InterPro" id="IPR005119">
    <property type="entry name" value="LysR_subst-bd"/>
</dbReference>
<dbReference type="InterPro" id="IPR036388">
    <property type="entry name" value="WH-like_DNA-bd_sf"/>
</dbReference>
<dbReference type="AlphaFoldDB" id="A0A561R398"/>
<keyword evidence="4" id="KW-0804">Transcription</keyword>
<comment type="caution">
    <text evidence="9">The sequence shown here is derived from an EMBL/GenBank/DDBJ whole genome shotgun (WGS) entry which is preliminary data.</text>
</comment>
<evidence type="ECO:0000259" key="8">
    <source>
        <dbReference type="PROSITE" id="PS50931"/>
    </source>
</evidence>
<dbReference type="PROSITE" id="PS50931">
    <property type="entry name" value="HTH_LYSR"/>
    <property type="match status" value="1"/>
</dbReference>
<dbReference type="Pfam" id="PF00126">
    <property type="entry name" value="HTH_1"/>
    <property type="match status" value="1"/>
</dbReference>
<dbReference type="PANTHER" id="PTHR30537:SF5">
    <property type="entry name" value="HTH-TYPE TRANSCRIPTIONAL ACTIVATOR TTDR-RELATED"/>
    <property type="match status" value="1"/>
</dbReference>
<keyword evidence="3" id="KW-0238">DNA-binding</keyword>
<protein>
    <recommendedName>
        <fullName evidence="6">HTH-type transcriptional regulator TtuA</fullName>
    </recommendedName>
    <alternativeName>
        <fullName evidence="7">Tartrate utilization transcriptional regulator</fullName>
    </alternativeName>
</protein>
<keyword evidence="10" id="KW-1185">Reference proteome</keyword>
<dbReference type="GO" id="GO:0003700">
    <property type="term" value="F:DNA-binding transcription factor activity"/>
    <property type="evidence" value="ECO:0007669"/>
    <property type="project" value="InterPro"/>
</dbReference>
<evidence type="ECO:0000256" key="2">
    <source>
        <dbReference type="ARBA" id="ARBA00023015"/>
    </source>
</evidence>
<sequence length="303" mass="33046">MSFDSRLLNGIGVLSAVIDTGSFSRAGEALGLTQSAVSRAVSRLESRVGLRIFHRSARSITLTDEGRRFYESVAPHLEGIEEAAIRAGGSTVAVRGRLRVTADGAIGHHFLPPRLAAFLARHPDLHLDLAVRDRVGDLTAEGFDVAVHFGEPEPSALACRLLFETRVTTCASPAYVERYGLPQHPSDLEAEHQCVLLRNPATGRHYDWEFSRGEEAVPVKVRGQMMVNDTGGLIGACLGGQGIAQLLGVYARDFLADGRLVPILPDWADETFPLYVYYHAQTLMPAKVRAFLDFLGELAEDQL</sequence>
<dbReference type="FunFam" id="1.10.10.10:FF:000001">
    <property type="entry name" value="LysR family transcriptional regulator"/>
    <property type="match status" value="1"/>
</dbReference>
<dbReference type="Gene3D" id="3.40.190.290">
    <property type="match status" value="1"/>
</dbReference>
<evidence type="ECO:0000313" key="10">
    <source>
        <dbReference type="Proteomes" id="UP000320653"/>
    </source>
</evidence>
<organism evidence="9 10">
    <name type="scientific">Neorhizobium alkalisoli</name>
    <dbReference type="NCBI Taxonomy" id="528178"/>
    <lineage>
        <taxon>Bacteria</taxon>
        <taxon>Pseudomonadati</taxon>
        <taxon>Pseudomonadota</taxon>
        <taxon>Alphaproteobacteria</taxon>
        <taxon>Hyphomicrobiales</taxon>
        <taxon>Rhizobiaceae</taxon>
        <taxon>Rhizobium/Agrobacterium group</taxon>
        <taxon>Neorhizobium</taxon>
    </lineage>
</organism>